<keyword evidence="3" id="KW-0808">Transferase</keyword>
<dbReference type="SUPFAM" id="SSF53756">
    <property type="entry name" value="UDP-Glycosyltransferase/glycogen phosphorylase"/>
    <property type="match status" value="1"/>
</dbReference>
<dbReference type="Proteomes" id="UP001567538">
    <property type="component" value="Unassembled WGS sequence"/>
</dbReference>
<keyword evidence="5" id="KW-1185">Reference proteome</keyword>
<evidence type="ECO:0000256" key="2">
    <source>
        <dbReference type="ARBA" id="ARBA00022676"/>
    </source>
</evidence>
<comment type="caution">
    <text evidence="4">The sequence shown here is derived from an EMBL/GenBank/DDBJ whole genome shotgun (WGS) entry which is preliminary data.</text>
</comment>
<dbReference type="Gene3D" id="3.40.50.2000">
    <property type="entry name" value="Glycogen Phosphorylase B"/>
    <property type="match status" value="4"/>
</dbReference>
<accession>A0ABD1GPJ0</accession>
<evidence type="ECO:0000313" key="5">
    <source>
        <dbReference type="Proteomes" id="UP001567538"/>
    </source>
</evidence>
<evidence type="ECO:0000256" key="3">
    <source>
        <dbReference type="ARBA" id="ARBA00022679"/>
    </source>
</evidence>
<dbReference type="Pfam" id="PF00201">
    <property type="entry name" value="UDPGT"/>
    <property type="match status" value="1"/>
</dbReference>
<proteinExistence type="inferred from homology"/>
<dbReference type="AlphaFoldDB" id="A0ABD1GPJ0"/>
<organism evidence="4 5">
    <name type="scientific">Salvia divinorum</name>
    <name type="common">Maria pastora</name>
    <name type="synonym">Diviner's sage</name>
    <dbReference type="NCBI Taxonomy" id="28513"/>
    <lineage>
        <taxon>Eukaryota</taxon>
        <taxon>Viridiplantae</taxon>
        <taxon>Streptophyta</taxon>
        <taxon>Embryophyta</taxon>
        <taxon>Tracheophyta</taxon>
        <taxon>Spermatophyta</taxon>
        <taxon>Magnoliopsida</taxon>
        <taxon>eudicotyledons</taxon>
        <taxon>Gunneridae</taxon>
        <taxon>Pentapetalae</taxon>
        <taxon>asterids</taxon>
        <taxon>lamiids</taxon>
        <taxon>Lamiales</taxon>
        <taxon>Lamiaceae</taxon>
        <taxon>Nepetoideae</taxon>
        <taxon>Mentheae</taxon>
        <taxon>Salviinae</taxon>
        <taxon>Salvia</taxon>
        <taxon>Salvia subgen. Calosphace</taxon>
    </lineage>
</organism>
<keyword evidence="2" id="KW-0328">Glycosyltransferase</keyword>
<dbReference type="PANTHER" id="PTHR11926:SF1311">
    <property type="entry name" value="UDP-GLYCOSYLTRANSFERASE 74F2"/>
    <property type="match status" value="1"/>
</dbReference>
<name>A0ABD1GPJ0_SALDI</name>
<dbReference type="CDD" id="cd03784">
    <property type="entry name" value="GT1_Gtf-like"/>
    <property type="match status" value="1"/>
</dbReference>
<evidence type="ECO:0000313" key="4">
    <source>
        <dbReference type="EMBL" id="KAL1544841.1"/>
    </source>
</evidence>
<dbReference type="PANTHER" id="PTHR11926">
    <property type="entry name" value="GLUCOSYL/GLUCURONOSYL TRANSFERASES"/>
    <property type="match status" value="1"/>
</dbReference>
<evidence type="ECO:0000256" key="1">
    <source>
        <dbReference type="ARBA" id="ARBA00009995"/>
    </source>
</evidence>
<dbReference type="GO" id="GO:0008194">
    <property type="term" value="F:UDP-glycosyltransferase activity"/>
    <property type="evidence" value="ECO:0007669"/>
    <property type="project" value="UniProtKB-ARBA"/>
</dbReference>
<comment type="similarity">
    <text evidence="1">Belongs to the UDP-glycosyltransferase family.</text>
</comment>
<protein>
    <submittedName>
        <fullName evidence="4">UDP-glycosyltransferase 74F2-like</fullName>
    </submittedName>
</protein>
<dbReference type="InterPro" id="IPR002213">
    <property type="entry name" value="UDP_glucos_trans"/>
</dbReference>
<gene>
    <name evidence="4" type="ORF">AAHA92_21644</name>
</gene>
<sequence>MEKERNTQKPHILAIPYPSQGHVNPMHQFCKRLVFKGAKTTFALTKFIIKSFNPKSDSVAIETISDGFDEGGFGQAADVSDYLMRMEQAGSKTLEDLIQSYQSSNNPIDCIVYDAFLPWALEVAKKYDIKGAAFFTQACVVNYVYYYAHHGLLELPVTAASTPVELPGLPPLDLPDLPSFIYKHGTYPAYFEMVLSQFSNLEKADFVVVNTFYKLEEKIVDSMTKVCPLLTIGPTLPSSYLDGRIENDNKYDINLFKPEDCTRIMHWLEKKAARSVVYIAFGSMDNLPKPQMEEIAWGLRNSNFDFIWVLEVLSSKAVGCFFSHGGWNSTTEALSLGVPMVVMPQWTDQTTDAKLVQDIWGVGVRVRVGKDGLVGREEVEGCLREVMEEERGKEMKRNASKWRDLAKEAVAEGGTSDLDIFNFLNKLATSS</sequence>
<dbReference type="FunFam" id="3.40.50.2000:FF:000057">
    <property type="entry name" value="Glycosyltransferase"/>
    <property type="match status" value="1"/>
</dbReference>
<reference evidence="4 5" key="1">
    <citation type="submission" date="2024-06" db="EMBL/GenBank/DDBJ databases">
        <title>A chromosome level genome sequence of Diviner's sage (Salvia divinorum).</title>
        <authorList>
            <person name="Ford S.A."/>
            <person name="Ro D.-K."/>
            <person name="Ness R.W."/>
            <person name="Phillips M.A."/>
        </authorList>
    </citation>
    <scope>NUCLEOTIDE SEQUENCE [LARGE SCALE GENOMIC DNA]</scope>
    <source>
        <strain evidence="4">SAF-2024a</strain>
        <tissue evidence="4">Leaf</tissue>
    </source>
</reference>
<dbReference type="EMBL" id="JBEAFC010000008">
    <property type="protein sequence ID" value="KAL1544841.1"/>
    <property type="molecule type" value="Genomic_DNA"/>
</dbReference>